<sequence length="173" mass="19846">MNPIRLNSANNIMSCSEYFTASESESEYCTASEGEDLPTGDGCSSIFGIKASASFRAKKKRFLKKKGVQKEVEKKWTFDETEPRGMYKLRKHVRVDAVLMEKYYKWRRAIIAGQHPKNAVDIIGCGAFFKKINQKKGIDVFSIRLSSEHRVYFSYQENKRVVTVWKIGGHSFP</sequence>
<dbReference type="AlphaFoldDB" id="A0A2A7U666"/>
<name>A0A2A7U666_EDWTA</name>
<gene>
    <name evidence="1" type="ORF">CRM76_19185</name>
</gene>
<reference evidence="2" key="1">
    <citation type="submission" date="2017-09" db="EMBL/GenBank/DDBJ databases">
        <title>FDA dAtabase for Regulatory Grade micrObial Sequences (FDA-ARGOS): Supporting development and validation of Infectious Disease Dx tests.</title>
        <authorList>
            <person name="Goldberg B."/>
            <person name="Campos J."/>
            <person name="Tallon L."/>
            <person name="Sadzewicz L."/>
            <person name="Ott S."/>
            <person name="Zhao X."/>
            <person name="Nagaraj S."/>
            <person name="Vavikolanu K."/>
            <person name="Aluvathingal J."/>
            <person name="Nadendla S."/>
            <person name="Geyer C."/>
            <person name="Sichtig H."/>
        </authorList>
    </citation>
    <scope>NUCLEOTIDE SEQUENCE [LARGE SCALE GENOMIC DNA]</scope>
    <source>
        <strain evidence="2">FDAARGOS_370</strain>
    </source>
</reference>
<dbReference type="RefSeq" id="WP_098143462.1">
    <property type="nucleotide sequence ID" value="NZ_PDDV01000013.1"/>
</dbReference>
<accession>A0A2A7U666</accession>
<protein>
    <submittedName>
        <fullName evidence="1">Uncharacterized protein</fullName>
    </submittedName>
</protein>
<organism evidence="1 2">
    <name type="scientific">Edwardsiella tarda</name>
    <dbReference type="NCBI Taxonomy" id="636"/>
    <lineage>
        <taxon>Bacteria</taxon>
        <taxon>Pseudomonadati</taxon>
        <taxon>Pseudomonadota</taxon>
        <taxon>Gammaproteobacteria</taxon>
        <taxon>Enterobacterales</taxon>
        <taxon>Hafniaceae</taxon>
        <taxon>Edwardsiella</taxon>
    </lineage>
</organism>
<comment type="caution">
    <text evidence="1">The sequence shown here is derived from an EMBL/GenBank/DDBJ whole genome shotgun (WGS) entry which is preliminary data.</text>
</comment>
<evidence type="ECO:0000313" key="1">
    <source>
        <dbReference type="EMBL" id="PEH73896.1"/>
    </source>
</evidence>
<evidence type="ECO:0000313" key="2">
    <source>
        <dbReference type="Proteomes" id="UP000219788"/>
    </source>
</evidence>
<dbReference type="Proteomes" id="UP000219788">
    <property type="component" value="Unassembled WGS sequence"/>
</dbReference>
<dbReference type="OrthoDB" id="6630555at2"/>
<dbReference type="EMBL" id="PDDV01000013">
    <property type="protein sequence ID" value="PEH73896.1"/>
    <property type="molecule type" value="Genomic_DNA"/>
</dbReference>
<proteinExistence type="predicted"/>